<proteinExistence type="inferred from homology"/>
<organism evidence="6 7">
    <name type="scientific">Flavihumibacter fluminis</name>
    <dbReference type="NCBI Taxonomy" id="2909236"/>
    <lineage>
        <taxon>Bacteria</taxon>
        <taxon>Pseudomonadati</taxon>
        <taxon>Bacteroidota</taxon>
        <taxon>Chitinophagia</taxon>
        <taxon>Chitinophagales</taxon>
        <taxon>Chitinophagaceae</taxon>
        <taxon>Flavihumibacter</taxon>
    </lineage>
</organism>
<dbReference type="InterPro" id="IPR015424">
    <property type="entry name" value="PyrdxlP-dep_Trfase"/>
</dbReference>
<evidence type="ECO:0000313" key="7">
    <source>
        <dbReference type="Proteomes" id="UP001200145"/>
    </source>
</evidence>
<evidence type="ECO:0000256" key="1">
    <source>
        <dbReference type="ARBA" id="ARBA00001933"/>
    </source>
</evidence>
<evidence type="ECO:0000313" key="6">
    <source>
        <dbReference type="EMBL" id="MCF1714175.1"/>
    </source>
</evidence>
<comment type="similarity">
    <text evidence="2">Belongs to the threonine aldolase family.</text>
</comment>
<evidence type="ECO:0000256" key="2">
    <source>
        <dbReference type="ARBA" id="ARBA00006966"/>
    </source>
</evidence>
<reference evidence="6 7" key="1">
    <citation type="submission" date="2022-01" db="EMBL/GenBank/DDBJ databases">
        <title>Flavihumibacter sp. nov., isolated from sediment of a river.</title>
        <authorList>
            <person name="Liu H."/>
        </authorList>
    </citation>
    <scope>NUCLEOTIDE SEQUENCE [LARGE SCALE GENOMIC DNA]</scope>
    <source>
        <strain evidence="6 7">RY-1</strain>
    </source>
</reference>
<sequence>MSNTRRSFLKTSGLGLVPALFPGLPAMAGDFNSDNFDPSNRFVKFYGDGELFEPKEYLEILGQLEVKGLIEKDRYGTGGSVEALEKEMARRTGKEKAIFLPSGTMANQLAISLLSQQRSKVFVQDLSHVYRDEADAAQTVFGKRLVPLGMNASHFTAKELIAAVNDLPKQEVFDAGIGAVSIEHPVRRADGRMVPMEEIKAISAFCKSRQIPLHLDGARLFMASAWSGTSIQAYSQYFDTVYISLYKYLGAAAGAVLCGPAALINQVPHLIKVHGGAMYGNWTNAAMALHRLEGFENRLEKSIQVFNAFKAGVEQIKGVQITAYPDGTNIYLLTLPAGTDGAAFQKKMRERHKIVLGRPDAAGKVQLTVNETLLYRSTEELISAFKDGLKV</sequence>
<dbReference type="Pfam" id="PF01212">
    <property type="entry name" value="Beta_elim_lyase"/>
    <property type="match status" value="1"/>
</dbReference>
<comment type="caution">
    <text evidence="6">The sequence shown here is derived from an EMBL/GenBank/DDBJ whole genome shotgun (WGS) entry which is preliminary data.</text>
</comment>
<feature type="chain" id="PRO_5046073251" evidence="4">
    <location>
        <begin position="29"/>
        <end position="391"/>
    </location>
</feature>
<keyword evidence="7" id="KW-1185">Reference proteome</keyword>
<evidence type="ECO:0000256" key="3">
    <source>
        <dbReference type="ARBA" id="ARBA00022898"/>
    </source>
</evidence>
<gene>
    <name evidence="6" type="ORF">L0U88_06005</name>
</gene>
<keyword evidence="6" id="KW-0032">Aminotransferase</keyword>
<evidence type="ECO:0000259" key="5">
    <source>
        <dbReference type="Pfam" id="PF01212"/>
    </source>
</evidence>
<evidence type="ECO:0000256" key="4">
    <source>
        <dbReference type="SAM" id="SignalP"/>
    </source>
</evidence>
<dbReference type="Proteomes" id="UP001200145">
    <property type="component" value="Unassembled WGS sequence"/>
</dbReference>
<dbReference type="PROSITE" id="PS51318">
    <property type="entry name" value="TAT"/>
    <property type="match status" value="1"/>
</dbReference>
<dbReference type="PANTHER" id="PTHR48097:SF9">
    <property type="entry name" value="L-THREONINE ALDOLASE"/>
    <property type="match status" value="1"/>
</dbReference>
<dbReference type="RefSeq" id="WP_234864702.1">
    <property type="nucleotide sequence ID" value="NZ_JAKEVY010000001.1"/>
</dbReference>
<comment type="cofactor">
    <cofactor evidence="1">
        <name>pyridoxal 5'-phosphate</name>
        <dbReference type="ChEBI" id="CHEBI:597326"/>
    </cofactor>
</comment>
<feature type="domain" description="Aromatic amino acid beta-eliminating lyase/threonine aldolase" evidence="5">
    <location>
        <begin position="71"/>
        <end position="321"/>
    </location>
</feature>
<keyword evidence="4" id="KW-0732">Signal</keyword>
<keyword evidence="3" id="KW-0663">Pyridoxal phosphate</keyword>
<dbReference type="EMBL" id="JAKEVY010000001">
    <property type="protein sequence ID" value="MCF1714175.1"/>
    <property type="molecule type" value="Genomic_DNA"/>
</dbReference>
<dbReference type="InterPro" id="IPR015421">
    <property type="entry name" value="PyrdxlP-dep_Trfase_major"/>
</dbReference>
<keyword evidence="6" id="KW-0808">Transferase</keyword>
<dbReference type="SUPFAM" id="SSF53383">
    <property type="entry name" value="PLP-dependent transferases"/>
    <property type="match status" value="1"/>
</dbReference>
<protein>
    <submittedName>
        <fullName evidence="6">Aminotransferase class I/II-fold pyridoxal phosphate-dependent enzyme</fullName>
    </submittedName>
</protein>
<dbReference type="PANTHER" id="PTHR48097">
    <property type="entry name" value="L-THREONINE ALDOLASE-RELATED"/>
    <property type="match status" value="1"/>
</dbReference>
<dbReference type="GO" id="GO:0008483">
    <property type="term" value="F:transaminase activity"/>
    <property type="evidence" value="ECO:0007669"/>
    <property type="project" value="UniProtKB-KW"/>
</dbReference>
<accession>A0ABS9BFT9</accession>
<dbReference type="InterPro" id="IPR001597">
    <property type="entry name" value="ArAA_b-elim_lyase/Thr_aldolase"/>
</dbReference>
<dbReference type="InterPro" id="IPR006311">
    <property type="entry name" value="TAT_signal"/>
</dbReference>
<feature type="signal peptide" evidence="4">
    <location>
        <begin position="1"/>
        <end position="28"/>
    </location>
</feature>
<name>A0ABS9BFT9_9BACT</name>
<dbReference type="Gene3D" id="3.40.640.10">
    <property type="entry name" value="Type I PLP-dependent aspartate aminotransferase-like (Major domain)"/>
    <property type="match status" value="1"/>
</dbReference>